<evidence type="ECO:0000313" key="1">
    <source>
        <dbReference type="EMBL" id="SDX87631.1"/>
    </source>
</evidence>
<gene>
    <name evidence="1" type="ORF">SAMN05421547_101563</name>
</gene>
<proteinExistence type="predicted"/>
<reference evidence="1 2" key="1">
    <citation type="submission" date="2016-10" db="EMBL/GenBank/DDBJ databases">
        <authorList>
            <person name="de Groot N.N."/>
        </authorList>
    </citation>
    <scope>NUCLEOTIDE SEQUENCE [LARGE SCALE GENOMIC DNA]</scope>
    <source>
        <strain evidence="1 2">LMG 24775</strain>
    </source>
</reference>
<dbReference type="AlphaFoldDB" id="A0A1H3F9J7"/>
<accession>A0A1H3F9J7</accession>
<dbReference type="Pfam" id="PF08889">
    <property type="entry name" value="WbqC"/>
    <property type="match status" value="1"/>
</dbReference>
<name>A0A1H3F9J7_9BURK</name>
<organism evidence="1 2">
    <name type="scientific">Delftia lacustris</name>
    <dbReference type="NCBI Taxonomy" id="558537"/>
    <lineage>
        <taxon>Bacteria</taxon>
        <taxon>Pseudomonadati</taxon>
        <taxon>Pseudomonadota</taxon>
        <taxon>Betaproteobacteria</taxon>
        <taxon>Burkholderiales</taxon>
        <taxon>Comamonadaceae</taxon>
        <taxon>Delftia</taxon>
    </lineage>
</organism>
<dbReference type="Proteomes" id="UP000183417">
    <property type="component" value="Unassembled WGS sequence"/>
</dbReference>
<protein>
    <submittedName>
        <fullName evidence="1">WbqC-like protein family protein</fullName>
    </submittedName>
</protein>
<sequence length="253" mass="28591">MRIAILQPTFLPWLGWFDIADQVDSLVLLDDVAFAKRSWQQRNRLRTVRALEFATVSVFTSGRYGQPIFDVQIADAQFAVKLERTIVTNYARAPFFQQLSPSFFHALHEGAVEGKLSALNRHLIDWFWKVLGLSTPMCLSSSLNIEGKRGQYMAALCEALGADEYLSPLGAEEYLLEDRSAFDHRDIGVWLHEYSHPEYRQVFQPFIPYASTLDLLFNEGPASMGIIRSGRCVARPLGARAVSNPEKGKPDHV</sequence>
<dbReference type="InterPro" id="IPR014985">
    <property type="entry name" value="WbqC"/>
</dbReference>
<dbReference type="GeneID" id="94695371"/>
<dbReference type="EMBL" id="FNPE01000001">
    <property type="protein sequence ID" value="SDX87631.1"/>
    <property type="molecule type" value="Genomic_DNA"/>
</dbReference>
<evidence type="ECO:0000313" key="2">
    <source>
        <dbReference type="Proteomes" id="UP000183417"/>
    </source>
</evidence>
<dbReference type="RefSeq" id="WP_074920893.1">
    <property type="nucleotide sequence ID" value="NZ_CP141274.1"/>
</dbReference>